<dbReference type="SUPFAM" id="SSF48371">
    <property type="entry name" value="ARM repeat"/>
    <property type="match status" value="1"/>
</dbReference>
<dbReference type="InterPro" id="IPR011989">
    <property type="entry name" value="ARM-like"/>
</dbReference>
<accession>A0A0N0P4D3</accession>
<dbReference type="Proteomes" id="UP000038009">
    <property type="component" value="Unassembled WGS sequence"/>
</dbReference>
<dbReference type="OMA" id="AFYHAYR"/>
<dbReference type="VEuPathDB" id="TriTrypDB:Lsey_0205_0090"/>
<dbReference type="Gene3D" id="1.25.10.10">
    <property type="entry name" value="Leucine-rich Repeat Variant"/>
    <property type="match status" value="1"/>
</dbReference>
<reference evidence="1 2" key="1">
    <citation type="journal article" date="2015" name="PLoS Pathog.">
        <title>Leptomonas seymouri: Adaptations to the Dixenous Life Cycle Analyzed by Genome Sequencing, Transcriptome Profiling and Co-infection with Leishmania donovani.</title>
        <authorList>
            <person name="Kraeva N."/>
            <person name="Butenko A."/>
            <person name="Hlavacova J."/>
            <person name="Kostygov A."/>
            <person name="Myskova J."/>
            <person name="Grybchuk D."/>
            <person name="Lestinova T."/>
            <person name="Votypka J."/>
            <person name="Volf P."/>
            <person name="Opperdoes F."/>
            <person name="Flegontov P."/>
            <person name="Lukes J."/>
            <person name="Yurchenko V."/>
        </authorList>
    </citation>
    <scope>NUCLEOTIDE SEQUENCE [LARGE SCALE GENOMIC DNA]</scope>
    <source>
        <strain evidence="1 2">ATCC 30220</strain>
    </source>
</reference>
<protein>
    <submittedName>
        <fullName evidence="1">Uncharacterized protein</fullName>
    </submittedName>
</protein>
<dbReference type="OrthoDB" id="270509at2759"/>
<evidence type="ECO:0000313" key="2">
    <source>
        <dbReference type="Proteomes" id="UP000038009"/>
    </source>
</evidence>
<gene>
    <name evidence="1" type="ORF">ABL78_5784</name>
</gene>
<dbReference type="InterPro" id="IPR016024">
    <property type="entry name" value="ARM-type_fold"/>
</dbReference>
<evidence type="ECO:0000313" key="1">
    <source>
        <dbReference type="EMBL" id="KPI85159.1"/>
    </source>
</evidence>
<keyword evidence="2" id="KW-1185">Reference proteome</keyword>
<dbReference type="AlphaFoldDB" id="A0A0N0P4D3"/>
<proteinExistence type="predicted"/>
<comment type="caution">
    <text evidence="1">The sequence shown here is derived from an EMBL/GenBank/DDBJ whole genome shotgun (WGS) entry which is preliminary data.</text>
</comment>
<organism evidence="1 2">
    <name type="scientific">Leptomonas seymouri</name>
    <dbReference type="NCBI Taxonomy" id="5684"/>
    <lineage>
        <taxon>Eukaryota</taxon>
        <taxon>Discoba</taxon>
        <taxon>Euglenozoa</taxon>
        <taxon>Kinetoplastea</taxon>
        <taxon>Metakinetoplastina</taxon>
        <taxon>Trypanosomatida</taxon>
        <taxon>Trypanosomatidae</taxon>
        <taxon>Leishmaniinae</taxon>
        <taxon>Leptomonas</taxon>
    </lineage>
</organism>
<dbReference type="EMBL" id="LJSK01000205">
    <property type="protein sequence ID" value="KPI85159.1"/>
    <property type="molecule type" value="Genomic_DNA"/>
</dbReference>
<sequence length="293" mass="32440">MAETETLLLQCEAALSNVLLYFMEDVDALARLPPQEQSLATLKACTEALSDLTTAPRVSESIAGYCSELLGHCDVGDGVLLCIITQFLADMSLQEDNGALFLRFGLPSEYLLVLQRWQSLTANTLTCVFDFLSTISTNSALSRQSIRPCIPYILVVMQHNLYSMEILFGASVTLSTLTTLDNENCRLIAQRGGVQILIAAFYHAYRTQTTVGQVERKKSLQSSSALIARAQTRRLEEKTQLCQDVQKWCRDVLLKVCRLPSEAATVALQEADFGAYGHCLALDELKWALMLGR</sequence>
<name>A0A0N0P4D3_LEPSE</name>